<name>A0A1P8JZ31_9BURK</name>
<keyword evidence="2" id="KW-1185">Reference proteome</keyword>
<dbReference type="STRING" id="1842727.RD110_18830"/>
<gene>
    <name evidence="1" type="ORF">RD110_18830</name>
</gene>
<dbReference type="KEGG" id="rhy:RD110_18830"/>
<reference evidence="1 2" key="1">
    <citation type="submission" date="2017-01" db="EMBL/GenBank/DDBJ databases">
        <authorList>
            <person name="Mah S.A."/>
            <person name="Swanson W.J."/>
            <person name="Moy G.W."/>
            <person name="Vacquier V.D."/>
        </authorList>
    </citation>
    <scope>NUCLEOTIDE SEQUENCE [LARGE SCALE GENOMIC DNA]</scope>
    <source>
        <strain evidence="1 2">DCY110</strain>
    </source>
</reference>
<dbReference type="EMBL" id="CP019236">
    <property type="protein sequence ID" value="APW39010.1"/>
    <property type="molecule type" value="Genomic_DNA"/>
</dbReference>
<evidence type="ECO:0000313" key="1">
    <source>
        <dbReference type="EMBL" id="APW39010.1"/>
    </source>
</evidence>
<organism evidence="1 2">
    <name type="scientific">Rhodoferax koreensis</name>
    <dbReference type="NCBI Taxonomy" id="1842727"/>
    <lineage>
        <taxon>Bacteria</taxon>
        <taxon>Pseudomonadati</taxon>
        <taxon>Pseudomonadota</taxon>
        <taxon>Betaproteobacteria</taxon>
        <taxon>Burkholderiales</taxon>
        <taxon>Comamonadaceae</taxon>
        <taxon>Rhodoferax</taxon>
    </lineage>
</organism>
<evidence type="ECO:0000313" key="2">
    <source>
        <dbReference type="Proteomes" id="UP000186609"/>
    </source>
</evidence>
<dbReference type="AlphaFoldDB" id="A0A1P8JZ31"/>
<sequence>MRAAQSTPRACATFDLVANPRQWIQFGGGQLNACYPRQRHPSALLYYLGGELDSWQAGRYLTVQMGEKDPVCIANWILGYARSVLEGGPAPIFSASLGRLRAPNPMA</sequence>
<dbReference type="RefSeq" id="WP_076201056.1">
    <property type="nucleotide sequence ID" value="NZ_CP019236.1"/>
</dbReference>
<dbReference type="Proteomes" id="UP000186609">
    <property type="component" value="Chromosome"/>
</dbReference>
<dbReference type="OrthoDB" id="5515732at2"/>
<proteinExistence type="predicted"/>
<accession>A0A1P8JZ31</accession>
<protein>
    <submittedName>
        <fullName evidence="1">Uncharacterized protein</fullName>
    </submittedName>
</protein>